<dbReference type="PANTHER" id="PTHR28255">
    <property type="match status" value="1"/>
</dbReference>
<proteinExistence type="inferred from homology"/>
<comment type="caution">
    <text evidence="2">The sequence shown here is derived from an EMBL/GenBank/DDBJ whole genome shotgun (WGS) entry which is preliminary data.</text>
</comment>
<dbReference type="EMBL" id="RKQZ01000001">
    <property type="protein sequence ID" value="RPF19783.1"/>
    <property type="molecule type" value="Genomic_DNA"/>
</dbReference>
<dbReference type="InterPro" id="IPR005624">
    <property type="entry name" value="PduO/GlcC-like"/>
</dbReference>
<evidence type="ECO:0000256" key="1">
    <source>
        <dbReference type="HAMAP-Rule" id="MF_00761"/>
    </source>
</evidence>
<evidence type="ECO:0000313" key="3">
    <source>
        <dbReference type="Proteomes" id="UP000280501"/>
    </source>
</evidence>
<dbReference type="PANTHER" id="PTHR28255:SF1">
    <property type="entry name" value="UPF0303 PROTEIN YBR137W"/>
    <property type="match status" value="1"/>
</dbReference>
<evidence type="ECO:0000313" key="2">
    <source>
        <dbReference type="EMBL" id="RPF19783.1"/>
    </source>
</evidence>
<dbReference type="Proteomes" id="UP000280501">
    <property type="component" value="Unassembled WGS sequence"/>
</dbReference>
<dbReference type="Gene3D" id="3.30.450.150">
    <property type="entry name" value="Haem-degrading domain"/>
    <property type="match status" value="1"/>
</dbReference>
<dbReference type="HAMAP" id="MF_00761">
    <property type="entry name" value="UPF0303"/>
    <property type="match status" value="1"/>
</dbReference>
<dbReference type="NCBIfam" id="NF002696">
    <property type="entry name" value="PRK02487.1-5"/>
    <property type="match status" value="1"/>
</dbReference>
<dbReference type="InterPro" id="IPR038084">
    <property type="entry name" value="PduO/GlcC-like_sf"/>
</dbReference>
<accession>A0A3N4YG34</accession>
<name>A0A3N4YG34_9MICO</name>
<dbReference type="SUPFAM" id="SSF143744">
    <property type="entry name" value="GlcG-like"/>
    <property type="match status" value="1"/>
</dbReference>
<dbReference type="InterPro" id="IPR010371">
    <property type="entry name" value="YBR137W-like"/>
</dbReference>
<organism evidence="2 3">
    <name type="scientific">Myceligenerans xiligouense</name>
    <dbReference type="NCBI Taxonomy" id="253184"/>
    <lineage>
        <taxon>Bacteria</taxon>
        <taxon>Bacillati</taxon>
        <taxon>Actinomycetota</taxon>
        <taxon>Actinomycetes</taxon>
        <taxon>Micrococcales</taxon>
        <taxon>Promicromonosporaceae</taxon>
        <taxon>Myceligenerans</taxon>
    </lineage>
</organism>
<sequence length="209" mass="22192">MGRTGVAIDVTRHDVDSDVAHAELGGFTVSGAPVASVRSAMMGVMNDDAQTAITQVTEQEAELVLTTFTHDDAWRLGSRLTELAIERDLPVTVDIRKGTQQVFHAARPGTTPDNDSWVERKVRVVYRFGASSYLVGLKARAEGADFNATHDLSLQEYAAHGGAFPVRVAGVGIVGVVTVSGLAQQDDHALVVEALRELVAAQGPSSDRG</sequence>
<dbReference type="Pfam" id="PF03928">
    <property type="entry name" value="HbpS-like"/>
    <property type="match status" value="1"/>
</dbReference>
<reference evidence="2 3" key="1">
    <citation type="submission" date="2018-11" db="EMBL/GenBank/DDBJ databases">
        <title>Sequencing the genomes of 1000 actinobacteria strains.</title>
        <authorList>
            <person name="Klenk H.-P."/>
        </authorList>
    </citation>
    <scope>NUCLEOTIDE SEQUENCE [LARGE SCALE GENOMIC DNA]</scope>
    <source>
        <strain evidence="2 3">DSM 15700</strain>
    </source>
</reference>
<protein>
    <recommendedName>
        <fullName evidence="1">UPF0303 protein EDD34_0347</fullName>
    </recommendedName>
</protein>
<keyword evidence="3" id="KW-1185">Reference proteome</keyword>
<dbReference type="AlphaFoldDB" id="A0A3N4YG34"/>
<gene>
    <name evidence="2" type="ORF">EDD34_0347</name>
</gene>
<comment type="similarity">
    <text evidence="1">Belongs to the UPF0303 family.</text>
</comment>